<gene>
    <name evidence="3" type="ORF">NA57DRAFT_49296</name>
</gene>
<dbReference type="PANTHER" id="PTHR34598">
    <property type="entry name" value="BLL6449 PROTEIN"/>
    <property type="match status" value="1"/>
</dbReference>
<organism evidence="3 4">
    <name type="scientific">Rhizodiscina lignyota</name>
    <dbReference type="NCBI Taxonomy" id="1504668"/>
    <lineage>
        <taxon>Eukaryota</taxon>
        <taxon>Fungi</taxon>
        <taxon>Dikarya</taxon>
        <taxon>Ascomycota</taxon>
        <taxon>Pezizomycotina</taxon>
        <taxon>Dothideomycetes</taxon>
        <taxon>Pleosporomycetidae</taxon>
        <taxon>Aulographales</taxon>
        <taxon>Rhizodiscinaceae</taxon>
        <taxon>Rhizodiscina</taxon>
    </lineage>
</organism>
<dbReference type="PANTHER" id="PTHR34598:SF3">
    <property type="entry name" value="OXIDOREDUCTASE AN1597"/>
    <property type="match status" value="1"/>
</dbReference>
<evidence type="ECO:0000313" key="4">
    <source>
        <dbReference type="Proteomes" id="UP000799772"/>
    </source>
</evidence>
<reference evidence="3" key="1">
    <citation type="journal article" date="2020" name="Stud. Mycol.">
        <title>101 Dothideomycetes genomes: a test case for predicting lifestyles and emergence of pathogens.</title>
        <authorList>
            <person name="Haridas S."/>
            <person name="Albert R."/>
            <person name="Binder M."/>
            <person name="Bloem J."/>
            <person name="Labutti K."/>
            <person name="Salamov A."/>
            <person name="Andreopoulos B."/>
            <person name="Baker S."/>
            <person name="Barry K."/>
            <person name="Bills G."/>
            <person name="Bluhm B."/>
            <person name="Cannon C."/>
            <person name="Castanera R."/>
            <person name="Culley D."/>
            <person name="Daum C."/>
            <person name="Ezra D."/>
            <person name="Gonzalez J."/>
            <person name="Henrissat B."/>
            <person name="Kuo A."/>
            <person name="Liang C."/>
            <person name="Lipzen A."/>
            <person name="Lutzoni F."/>
            <person name="Magnuson J."/>
            <person name="Mondo S."/>
            <person name="Nolan M."/>
            <person name="Ohm R."/>
            <person name="Pangilinan J."/>
            <person name="Park H.-J."/>
            <person name="Ramirez L."/>
            <person name="Alfaro M."/>
            <person name="Sun H."/>
            <person name="Tritt A."/>
            <person name="Yoshinaga Y."/>
            <person name="Zwiers L.-H."/>
            <person name="Turgeon B."/>
            <person name="Goodwin S."/>
            <person name="Spatafora J."/>
            <person name="Crous P."/>
            <person name="Grigoriev I."/>
        </authorList>
    </citation>
    <scope>NUCLEOTIDE SEQUENCE</scope>
    <source>
        <strain evidence="3">CBS 133067</strain>
    </source>
</reference>
<comment type="similarity">
    <text evidence="2">Belongs to the asaB hydroxylase/desaturase family.</text>
</comment>
<keyword evidence="4" id="KW-1185">Reference proteome</keyword>
<dbReference type="OrthoDB" id="412788at2759"/>
<dbReference type="EMBL" id="ML978141">
    <property type="protein sequence ID" value="KAF2092917.1"/>
    <property type="molecule type" value="Genomic_DNA"/>
</dbReference>
<dbReference type="Proteomes" id="UP000799772">
    <property type="component" value="Unassembled WGS sequence"/>
</dbReference>
<accession>A0A9P4I4B0</accession>
<evidence type="ECO:0000256" key="1">
    <source>
        <dbReference type="ARBA" id="ARBA00023002"/>
    </source>
</evidence>
<dbReference type="AlphaFoldDB" id="A0A9P4I4B0"/>
<sequence length="402" mass="45906">MAPVQCYDLVSQLSHTLQDNERQDDSLTQPWRAFWPPSGAADPGIWRNSEFPEVSIWKFDPRQPFDRPWRKWTRTLRAKAEANQYSPQNIGHEITFPANNRRCCEDPYDSNPTHCAVAAKELDVQATTQGMGIVTSSFEYLAPFAESRSEKPYLSRLPSLPGFRRTNISGCDQPTQVYEVSGNEHLFALDTSGFAFVKFSNPILDFADSTVCERYVPCLASWLKSYLNCLDVHVYAYNVRLDNQPRLLTYYIGQDATPKSCSERLQIYLPGKAEILGSKRVRFLKCVSWSLNQCIIWRPLTTPLQNSPLALCDFRTVSPRDLIAADILFPHYLDEAYEVLHSPAHRWFYKQGMKEEDMILFKLDDTAEDVAKLCPHSAFMDPSVPADTPERMSIEVRVIAIG</sequence>
<evidence type="ECO:0000313" key="3">
    <source>
        <dbReference type="EMBL" id="KAF2092917.1"/>
    </source>
</evidence>
<dbReference type="GO" id="GO:0016491">
    <property type="term" value="F:oxidoreductase activity"/>
    <property type="evidence" value="ECO:0007669"/>
    <property type="project" value="UniProtKB-KW"/>
</dbReference>
<evidence type="ECO:0000256" key="2">
    <source>
        <dbReference type="ARBA" id="ARBA00023604"/>
    </source>
</evidence>
<keyword evidence="1" id="KW-0560">Oxidoreductase</keyword>
<dbReference type="NCBIfam" id="NF041278">
    <property type="entry name" value="CmcJ_NvfI_EfuI"/>
    <property type="match status" value="1"/>
</dbReference>
<name>A0A9P4I4B0_9PEZI</name>
<comment type="caution">
    <text evidence="3">The sequence shown here is derived from an EMBL/GenBank/DDBJ whole genome shotgun (WGS) entry which is preliminary data.</text>
</comment>
<dbReference type="InterPro" id="IPR044053">
    <property type="entry name" value="AsaB-like"/>
</dbReference>
<protein>
    <submittedName>
        <fullName evidence="3">Uncharacterized protein</fullName>
    </submittedName>
</protein>
<proteinExistence type="inferred from homology"/>